<comment type="subcellular location">
    <subcellularLocation>
        <location evidence="1">Periplasm</location>
    </subcellularLocation>
</comment>
<feature type="chain" id="PRO_5037747378" description="poly(ethylene terephthalate) hydrolase" evidence="10">
    <location>
        <begin position="33"/>
        <end position="378"/>
    </location>
</feature>
<evidence type="ECO:0000256" key="8">
    <source>
        <dbReference type="ARBA" id="ARBA00033764"/>
    </source>
</evidence>
<protein>
    <recommendedName>
        <fullName evidence="8">poly(ethylene terephthalate) hydrolase</fullName>
        <ecNumber evidence="8">3.1.1.101</ecNumber>
    </recommendedName>
    <alternativeName>
        <fullName evidence="9">Poly(ethylene terephthalate) hydrolase</fullName>
    </alternativeName>
</protein>
<keyword evidence="3" id="KW-0378">Hydrolase</keyword>
<accession>A0A919RR95</accession>
<evidence type="ECO:0000256" key="10">
    <source>
        <dbReference type="SAM" id="SignalP"/>
    </source>
</evidence>
<dbReference type="PANTHER" id="PTHR10272">
    <property type="entry name" value="PLATELET-ACTIVATING FACTOR ACETYLHYDROLASE"/>
    <property type="match status" value="1"/>
</dbReference>
<dbReference type="Pfam" id="PF12740">
    <property type="entry name" value="PETase"/>
    <property type="match status" value="1"/>
</dbReference>
<dbReference type="RefSeq" id="WP_380659728.1">
    <property type="nucleotide sequence ID" value="NZ_JBHLZQ010000056.1"/>
</dbReference>
<comment type="caution">
    <text evidence="12">The sequence shown here is derived from an EMBL/GenBank/DDBJ whole genome shotgun (WGS) entry which is preliminary data.</text>
</comment>
<evidence type="ECO:0000259" key="11">
    <source>
        <dbReference type="Pfam" id="PF12740"/>
    </source>
</evidence>
<name>A0A919RR95_9ACTN</name>
<evidence type="ECO:0000256" key="6">
    <source>
        <dbReference type="ARBA" id="ARBA00033629"/>
    </source>
</evidence>
<proteinExistence type="predicted"/>
<evidence type="ECO:0000313" key="12">
    <source>
        <dbReference type="EMBL" id="GII97595.1"/>
    </source>
</evidence>
<comment type="catalytic activity">
    <reaction evidence="7">
        <text>(ethylene terephthalate)(n) + H2O = (ethylene terephthalate)(n-1) + 4-[(2-hydroxyethoxy)carbonyl]benzoate + H(+)</text>
        <dbReference type="Rhea" id="RHEA:49528"/>
        <dbReference type="Rhea" id="RHEA-COMP:12420"/>
        <dbReference type="Rhea" id="RHEA-COMP:12421"/>
        <dbReference type="ChEBI" id="CHEBI:15377"/>
        <dbReference type="ChEBI" id="CHEBI:15378"/>
        <dbReference type="ChEBI" id="CHEBI:131701"/>
        <dbReference type="ChEBI" id="CHEBI:131704"/>
        <dbReference type="EC" id="3.1.1.101"/>
    </reaction>
    <physiologicalReaction direction="left-to-right" evidence="7">
        <dbReference type="Rhea" id="RHEA:49529"/>
    </physiologicalReaction>
</comment>
<evidence type="ECO:0000256" key="4">
    <source>
        <dbReference type="ARBA" id="ARBA00022963"/>
    </source>
</evidence>
<keyword evidence="10" id="KW-0732">Signal</keyword>
<dbReference type="GO" id="GO:0003847">
    <property type="term" value="F:1-alkyl-2-acetylglycerophosphocholine esterase activity"/>
    <property type="evidence" value="ECO:0007669"/>
    <property type="project" value="TreeGrafter"/>
</dbReference>
<dbReference type="GO" id="GO:0016042">
    <property type="term" value="P:lipid catabolic process"/>
    <property type="evidence" value="ECO:0007669"/>
    <property type="project" value="UniProtKB-KW"/>
</dbReference>
<dbReference type="SUPFAM" id="SSF53474">
    <property type="entry name" value="alpha/beta-Hydrolases"/>
    <property type="match status" value="1"/>
</dbReference>
<evidence type="ECO:0000256" key="3">
    <source>
        <dbReference type="ARBA" id="ARBA00022801"/>
    </source>
</evidence>
<feature type="domain" description="PET hydrolase/cutinase-like" evidence="11">
    <location>
        <begin position="138"/>
        <end position="263"/>
    </location>
</feature>
<dbReference type="Proteomes" id="UP000606172">
    <property type="component" value="Unassembled WGS sequence"/>
</dbReference>
<reference evidence="12" key="1">
    <citation type="submission" date="2021-01" db="EMBL/GenBank/DDBJ databases">
        <title>Whole genome shotgun sequence of Sinosporangium siamense NBRC 109515.</title>
        <authorList>
            <person name="Komaki H."/>
            <person name="Tamura T."/>
        </authorList>
    </citation>
    <scope>NUCLEOTIDE SEQUENCE</scope>
    <source>
        <strain evidence="12">NBRC 109515</strain>
    </source>
</reference>
<dbReference type="EMBL" id="BOOW01000064">
    <property type="protein sequence ID" value="GII97595.1"/>
    <property type="molecule type" value="Genomic_DNA"/>
</dbReference>
<dbReference type="Gene3D" id="3.40.50.1820">
    <property type="entry name" value="alpha/beta hydrolase"/>
    <property type="match status" value="1"/>
</dbReference>
<evidence type="ECO:0000313" key="13">
    <source>
        <dbReference type="Proteomes" id="UP000606172"/>
    </source>
</evidence>
<dbReference type="InterPro" id="IPR041127">
    <property type="entry name" value="PET_hydrolase/cutinase-like"/>
</dbReference>
<gene>
    <name evidence="12" type="ORF">Ssi02_78260</name>
</gene>
<keyword evidence="13" id="KW-1185">Reference proteome</keyword>
<comment type="catalytic activity">
    <reaction evidence="6">
        <text>a butanoate ester + H2O = an aliphatic alcohol + butanoate + H(+)</text>
        <dbReference type="Rhea" id="RHEA:47348"/>
        <dbReference type="ChEBI" id="CHEBI:2571"/>
        <dbReference type="ChEBI" id="CHEBI:15377"/>
        <dbReference type="ChEBI" id="CHEBI:15378"/>
        <dbReference type="ChEBI" id="CHEBI:17968"/>
        <dbReference type="ChEBI" id="CHEBI:50477"/>
    </reaction>
    <physiologicalReaction direction="left-to-right" evidence="6">
        <dbReference type="Rhea" id="RHEA:47349"/>
    </physiologicalReaction>
</comment>
<feature type="signal peptide" evidence="10">
    <location>
        <begin position="1"/>
        <end position="32"/>
    </location>
</feature>
<keyword evidence="5" id="KW-0443">Lipid metabolism</keyword>
<evidence type="ECO:0000256" key="2">
    <source>
        <dbReference type="ARBA" id="ARBA00022764"/>
    </source>
</evidence>
<dbReference type="InterPro" id="IPR029058">
    <property type="entry name" value="AB_hydrolase_fold"/>
</dbReference>
<dbReference type="AlphaFoldDB" id="A0A919RR95"/>
<evidence type="ECO:0000256" key="9">
    <source>
        <dbReference type="ARBA" id="ARBA00033780"/>
    </source>
</evidence>
<evidence type="ECO:0000256" key="5">
    <source>
        <dbReference type="ARBA" id="ARBA00023098"/>
    </source>
</evidence>
<dbReference type="EC" id="3.1.1.101" evidence="8"/>
<dbReference type="PANTHER" id="PTHR10272:SF0">
    <property type="entry name" value="PLATELET-ACTIVATING FACTOR ACETYLHYDROLASE"/>
    <property type="match status" value="1"/>
</dbReference>
<evidence type="ECO:0000256" key="7">
    <source>
        <dbReference type="ARBA" id="ARBA00033707"/>
    </source>
</evidence>
<evidence type="ECO:0000256" key="1">
    <source>
        <dbReference type="ARBA" id="ARBA00004418"/>
    </source>
</evidence>
<sequence>MLSMPKPLFRGALAAAVIAIFAATGGAQPAAAAATPSAPVLSKPTGPHRVGMTTLHLVDTSRKDPWVPEAAARELMVSVWYPSRVWHGRRAAYMTAKESELLLRSLGMQNVPPDTLSRTRTNAVADSPAHGRQAGLPLVVLSPGFTAPRSSLTGLAEELASRGYVVAGIDHTYESVGTSFPDGRTTTCVACQSQGSPEFGPKTTKGRAADVAFVLDRLTAAKSAWARLIDSDRVAMVGHSIGGSSASWTMLSDPQVKAGVNMDGYFHVPIPATGLDRPFLLVGEEKTHKPDGTDPTWKRDWANMTGWKRWITVKGTNHMSFTDFPLLMSRLGMPAGSTRPIEITREYVGAFVDKHLKGKPQPILDRPTPRYPEVDFWP</sequence>
<organism evidence="12 13">
    <name type="scientific">Sinosporangium siamense</name>
    <dbReference type="NCBI Taxonomy" id="1367973"/>
    <lineage>
        <taxon>Bacteria</taxon>
        <taxon>Bacillati</taxon>
        <taxon>Actinomycetota</taxon>
        <taxon>Actinomycetes</taxon>
        <taxon>Streptosporangiales</taxon>
        <taxon>Streptosporangiaceae</taxon>
        <taxon>Sinosporangium</taxon>
    </lineage>
</organism>
<keyword evidence="4" id="KW-0442">Lipid degradation</keyword>
<keyword evidence="2" id="KW-0574">Periplasm</keyword>